<dbReference type="AlphaFoldDB" id="A0A644WKX0"/>
<evidence type="ECO:0000313" key="2">
    <source>
        <dbReference type="EMBL" id="MPM04227.1"/>
    </source>
</evidence>
<feature type="compositionally biased region" description="Low complexity" evidence="1">
    <location>
        <begin position="25"/>
        <end position="41"/>
    </location>
</feature>
<protein>
    <submittedName>
        <fullName evidence="2">Uncharacterized protein</fullName>
    </submittedName>
</protein>
<accession>A0A644WKX0</accession>
<organism evidence="2">
    <name type="scientific">bioreactor metagenome</name>
    <dbReference type="NCBI Taxonomy" id="1076179"/>
    <lineage>
        <taxon>unclassified sequences</taxon>
        <taxon>metagenomes</taxon>
        <taxon>ecological metagenomes</taxon>
    </lineage>
</organism>
<proteinExistence type="predicted"/>
<name>A0A644WKX0_9ZZZZ</name>
<feature type="region of interest" description="Disordered" evidence="1">
    <location>
        <begin position="21"/>
        <end position="41"/>
    </location>
</feature>
<comment type="caution">
    <text evidence="2">The sequence shown here is derived from an EMBL/GenBank/DDBJ whole genome shotgun (WGS) entry which is preliminary data.</text>
</comment>
<reference evidence="2" key="1">
    <citation type="submission" date="2019-08" db="EMBL/GenBank/DDBJ databases">
        <authorList>
            <person name="Kucharzyk K."/>
            <person name="Murdoch R.W."/>
            <person name="Higgins S."/>
            <person name="Loffler F."/>
        </authorList>
    </citation>
    <scope>NUCLEOTIDE SEQUENCE</scope>
</reference>
<gene>
    <name evidence="2" type="ORF">SDC9_50501</name>
</gene>
<evidence type="ECO:0000256" key="1">
    <source>
        <dbReference type="SAM" id="MobiDB-lite"/>
    </source>
</evidence>
<sequence length="41" mass="4336">MGPTGLDGKTEGLEERAEVVRTSLNADTKTNVNNNNYALAA</sequence>
<dbReference type="EMBL" id="VSSQ01001020">
    <property type="protein sequence ID" value="MPM04227.1"/>
    <property type="molecule type" value="Genomic_DNA"/>
</dbReference>